<keyword evidence="3" id="KW-1185">Reference proteome</keyword>
<accession>A0A2N3I9M6</accession>
<dbReference type="OrthoDB" id="1491488at2"/>
<dbReference type="PANTHER" id="PTHR13847">
    <property type="entry name" value="SARCOSINE DEHYDROGENASE-RELATED"/>
    <property type="match status" value="1"/>
</dbReference>
<dbReference type="AlphaFoldDB" id="A0A2N3I9M6"/>
<dbReference type="Gene3D" id="3.30.9.10">
    <property type="entry name" value="D-Amino Acid Oxidase, subunit A, domain 2"/>
    <property type="match status" value="1"/>
</dbReference>
<dbReference type="SUPFAM" id="SSF51905">
    <property type="entry name" value="FAD/NAD(P)-binding domain"/>
    <property type="match status" value="1"/>
</dbReference>
<dbReference type="GO" id="GO:0005737">
    <property type="term" value="C:cytoplasm"/>
    <property type="evidence" value="ECO:0007669"/>
    <property type="project" value="TreeGrafter"/>
</dbReference>
<sequence length="373" mass="41972">MLSYWEKESFTKYDYIIVGSGLVGLSVAASLVEKKPKSKVLILEKGIFPSGASTKNAGFACFGKPTELLADIQAVGEKAMLELVEKRWKGLQALRKRISDKKMEYKQAGSYEIILEISENFEQKVDYLNKLLHPIFQEKVFHISPQEQIQKFGFNEKLAKMLIYNGFEGQLHSGKLISALMEYVQKKGVKILNGCNVNQFRDFENGVEVLVNQEISFFAKKVAICNNGFVGQFFSHYPVKPGRGQVLVTKPLKKLLFKGNFHFDEGFYYFRNVGKNQILFGGGRNLDFEGETTTELKNTPKIINNLIEKLKTLIIPNQEFEIEQTWAGIMAFTPNRKPIIECCTQNIAVGVALNGMGVAIGTTVAEEIAQLIL</sequence>
<dbReference type="RefSeq" id="WP_101359460.1">
    <property type="nucleotide sequence ID" value="NZ_NKXO01000039.1"/>
</dbReference>
<dbReference type="InterPro" id="IPR006076">
    <property type="entry name" value="FAD-dep_OxRdtase"/>
</dbReference>
<dbReference type="EMBL" id="NKXO01000039">
    <property type="protein sequence ID" value="PKQ67032.1"/>
    <property type="molecule type" value="Genomic_DNA"/>
</dbReference>
<proteinExistence type="predicted"/>
<organism evidence="2 3">
    <name type="scientific">Raineya orbicola</name>
    <dbReference type="NCBI Taxonomy" id="2016530"/>
    <lineage>
        <taxon>Bacteria</taxon>
        <taxon>Pseudomonadati</taxon>
        <taxon>Bacteroidota</taxon>
        <taxon>Cytophagia</taxon>
        <taxon>Cytophagales</taxon>
        <taxon>Raineyaceae</taxon>
        <taxon>Raineya</taxon>
    </lineage>
</organism>
<dbReference type="Pfam" id="PF01266">
    <property type="entry name" value="DAO"/>
    <property type="match status" value="1"/>
</dbReference>
<dbReference type="InterPro" id="IPR036188">
    <property type="entry name" value="FAD/NAD-bd_sf"/>
</dbReference>
<dbReference type="PANTHER" id="PTHR13847:SF281">
    <property type="entry name" value="FAD DEPENDENT OXIDOREDUCTASE DOMAIN-CONTAINING PROTEIN"/>
    <property type="match status" value="1"/>
</dbReference>
<feature type="domain" description="FAD dependent oxidoreductase" evidence="1">
    <location>
        <begin position="14"/>
        <end position="371"/>
    </location>
</feature>
<comment type="caution">
    <text evidence="2">The sequence shown here is derived from an EMBL/GenBank/DDBJ whole genome shotgun (WGS) entry which is preliminary data.</text>
</comment>
<name>A0A2N3I9M6_9BACT</name>
<protein>
    <submittedName>
        <fullName evidence="2">FAD dependent oxidoreductase</fullName>
    </submittedName>
</protein>
<evidence type="ECO:0000259" key="1">
    <source>
        <dbReference type="Pfam" id="PF01266"/>
    </source>
</evidence>
<evidence type="ECO:0000313" key="2">
    <source>
        <dbReference type="EMBL" id="PKQ67032.1"/>
    </source>
</evidence>
<dbReference type="Gene3D" id="3.50.50.60">
    <property type="entry name" value="FAD/NAD(P)-binding domain"/>
    <property type="match status" value="1"/>
</dbReference>
<dbReference type="Proteomes" id="UP000233387">
    <property type="component" value="Unassembled WGS sequence"/>
</dbReference>
<evidence type="ECO:0000313" key="3">
    <source>
        <dbReference type="Proteomes" id="UP000233387"/>
    </source>
</evidence>
<reference evidence="2 3" key="1">
    <citation type="submission" date="2017-06" db="EMBL/GenBank/DDBJ databases">
        <title>Raineya orbicola gen. nov., sp. nov. a slightly thermophilic bacterium of the phylum Bacteroidetes and the description of Raineyaceae fam. nov.</title>
        <authorList>
            <person name="Albuquerque L."/>
            <person name="Polonia A.R.M."/>
            <person name="Barroso C."/>
            <person name="Froufe H.J.C."/>
            <person name="Lage O."/>
            <person name="Lobo-Da-Cunha A."/>
            <person name="Egas C."/>
            <person name="Da Costa M.S."/>
        </authorList>
    </citation>
    <scope>NUCLEOTIDE SEQUENCE [LARGE SCALE GENOMIC DNA]</scope>
    <source>
        <strain evidence="2 3">SPSPC-11</strain>
    </source>
</reference>
<gene>
    <name evidence="2" type="ORF">Rain11_2195</name>
</gene>